<name>A0ABP1E0U4_9APHY</name>
<dbReference type="EMBL" id="OZ037950">
    <property type="protein sequence ID" value="CAL1713656.1"/>
    <property type="molecule type" value="Genomic_DNA"/>
</dbReference>
<evidence type="ECO:0000313" key="3">
    <source>
        <dbReference type="Proteomes" id="UP001497453"/>
    </source>
</evidence>
<feature type="compositionally biased region" description="Gly residues" evidence="1">
    <location>
        <begin position="40"/>
        <end position="52"/>
    </location>
</feature>
<protein>
    <submittedName>
        <fullName evidence="2">Uncharacterized protein</fullName>
    </submittedName>
</protein>
<feature type="region of interest" description="Disordered" evidence="1">
    <location>
        <begin position="21"/>
        <end position="56"/>
    </location>
</feature>
<keyword evidence="3" id="KW-1185">Reference proteome</keyword>
<proteinExistence type="predicted"/>
<feature type="compositionally biased region" description="Polar residues" evidence="1">
    <location>
        <begin position="91"/>
        <end position="102"/>
    </location>
</feature>
<gene>
    <name evidence="2" type="ORF">GFSPODELE1_LOCUS9402</name>
</gene>
<reference evidence="3" key="1">
    <citation type="submission" date="2024-04" db="EMBL/GenBank/DDBJ databases">
        <authorList>
            <person name="Shaw F."/>
            <person name="Minotto A."/>
        </authorList>
    </citation>
    <scope>NUCLEOTIDE SEQUENCE [LARGE SCALE GENOMIC DNA]</scope>
</reference>
<feature type="region of interest" description="Disordered" evidence="1">
    <location>
        <begin position="83"/>
        <end position="102"/>
    </location>
</feature>
<evidence type="ECO:0000256" key="1">
    <source>
        <dbReference type="SAM" id="MobiDB-lite"/>
    </source>
</evidence>
<dbReference type="Proteomes" id="UP001497453">
    <property type="component" value="Chromosome 7"/>
</dbReference>
<evidence type="ECO:0000313" key="2">
    <source>
        <dbReference type="EMBL" id="CAL1713656.1"/>
    </source>
</evidence>
<organism evidence="2 3">
    <name type="scientific">Somion occarium</name>
    <dbReference type="NCBI Taxonomy" id="3059160"/>
    <lineage>
        <taxon>Eukaryota</taxon>
        <taxon>Fungi</taxon>
        <taxon>Dikarya</taxon>
        <taxon>Basidiomycota</taxon>
        <taxon>Agaricomycotina</taxon>
        <taxon>Agaricomycetes</taxon>
        <taxon>Polyporales</taxon>
        <taxon>Cerrenaceae</taxon>
        <taxon>Somion</taxon>
    </lineage>
</organism>
<sequence>MIVTTSMRDCADTSSGVSLKRMGGVSTIPLPPRRGVSGTYTGGGGNNGGGVAGTSSIGNGLRKGCNGGKSSSFDDQGDIRAEAGFTGRLDPSSSSYSCVYTA</sequence>
<accession>A0ABP1E0U4</accession>